<feature type="domain" description="DUF3381" evidence="12">
    <location>
        <begin position="234"/>
        <end position="394"/>
    </location>
</feature>
<feature type="region of interest" description="Disordered" evidence="9">
    <location>
        <begin position="840"/>
        <end position="902"/>
    </location>
</feature>
<comment type="caution">
    <text evidence="13">The sequence shown here is derived from an EMBL/GenBank/DDBJ whole genome shotgun (WGS) entry which is preliminary data.</text>
</comment>
<dbReference type="Proteomes" id="UP000265716">
    <property type="component" value="Unassembled WGS sequence"/>
</dbReference>
<evidence type="ECO:0000313" key="15">
    <source>
        <dbReference type="Proteomes" id="UP000265716"/>
    </source>
</evidence>
<dbReference type="InterPro" id="IPR012920">
    <property type="entry name" value="rRNA_MeTfrase_SPB1-like_C"/>
</dbReference>
<feature type="domain" description="Ribosomal RNA methyltransferase FtsJ" evidence="10">
    <location>
        <begin position="21"/>
        <end position="196"/>
    </location>
</feature>
<feature type="compositionally biased region" description="Basic and acidic residues" evidence="9">
    <location>
        <begin position="870"/>
        <end position="891"/>
    </location>
</feature>
<comment type="similarity">
    <text evidence="8">Belongs to the class I-like SAM-binding methyltransferase superfamily. RNA methyltransferase RlmE family. SPB1 subfamily.</text>
</comment>
<dbReference type="VEuPathDB" id="FungiDB:H257_08738"/>
<evidence type="ECO:0000259" key="11">
    <source>
        <dbReference type="Pfam" id="PF07780"/>
    </source>
</evidence>
<feature type="compositionally biased region" description="Acidic residues" evidence="9">
    <location>
        <begin position="453"/>
        <end position="464"/>
    </location>
</feature>
<protein>
    <recommendedName>
        <fullName evidence="8">Putative rRNA methyltransferase</fullName>
        <ecNumber evidence="8">2.1.1.-</ecNumber>
    </recommendedName>
    <alternativeName>
        <fullName evidence="8">2'-O-ribose RNA methyltransferase SPB1 homolog</fullName>
    </alternativeName>
</protein>
<dbReference type="EMBL" id="QUTC01004040">
    <property type="protein sequence ID" value="RHY66830.1"/>
    <property type="molecule type" value="Genomic_DNA"/>
</dbReference>
<dbReference type="HAMAP" id="MF_01547">
    <property type="entry name" value="RNA_methyltr_E"/>
    <property type="match status" value="1"/>
</dbReference>
<dbReference type="GO" id="GO:0000466">
    <property type="term" value="P:maturation of 5.8S rRNA from tricistronic rRNA transcript (SSU-rRNA, 5.8S rRNA, LSU-rRNA)"/>
    <property type="evidence" value="ECO:0007669"/>
    <property type="project" value="TreeGrafter"/>
</dbReference>
<evidence type="ECO:0000256" key="7">
    <source>
        <dbReference type="ARBA" id="ARBA00023242"/>
    </source>
</evidence>
<dbReference type="HAMAP" id="MF_03163">
    <property type="entry name" value="RNA_methyltr_E_SPB1"/>
    <property type="match status" value="1"/>
</dbReference>
<evidence type="ECO:0000313" key="13">
    <source>
        <dbReference type="EMBL" id="RHY16347.1"/>
    </source>
</evidence>
<evidence type="ECO:0000256" key="6">
    <source>
        <dbReference type="ARBA" id="ARBA00022691"/>
    </source>
</evidence>
<evidence type="ECO:0000256" key="2">
    <source>
        <dbReference type="ARBA" id="ARBA00022517"/>
    </source>
</evidence>
<dbReference type="Pfam" id="PF01728">
    <property type="entry name" value="FtsJ"/>
    <property type="match status" value="1"/>
</dbReference>
<reference evidence="15 16" key="1">
    <citation type="submission" date="2018-08" db="EMBL/GenBank/DDBJ databases">
        <title>Aphanomyces genome sequencing and annotation.</title>
        <authorList>
            <person name="Minardi D."/>
            <person name="Oidtmann B."/>
            <person name="Van Der Giezen M."/>
            <person name="Studholme D.J."/>
        </authorList>
    </citation>
    <scope>NUCLEOTIDE SEQUENCE [LARGE SCALE GENOMIC DNA]</scope>
    <source>
        <strain evidence="14 15">SA</strain>
        <strain evidence="13 16">Yx</strain>
    </source>
</reference>
<keyword evidence="2 8" id="KW-0690">Ribosome biogenesis</keyword>
<feature type="region of interest" description="Disordered" evidence="9">
    <location>
        <begin position="431"/>
        <end position="466"/>
    </location>
</feature>
<feature type="coiled-coil region" evidence="8">
    <location>
        <begin position="356"/>
        <end position="383"/>
    </location>
</feature>
<feature type="compositionally biased region" description="Basic residues" evidence="9">
    <location>
        <begin position="892"/>
        <end position="902"/>
    </location>
</feature>
<evidence type="ECO:0000259" key="12">
    <source>
        <dbReference type="Pfam" id="PF11861"/>
    </source>
</evidence>
<keyword evidence="5 8" id="KW-0808">Transferase</keyword>
<keyword evidence="4 8" id="KW-0489">Methyltransferase</keyword>
<keyword evidence="6 8" id="KW-0949">S-adenosyl-L-methionine</keyword>
<feature type="binding site" evidence="8">
    <location>
        <position position="55"/>
    </location>
    <ligand>
        <name>S-adenosyl-L-methionine</name>
        <dbReference type="ChEBI" id="CHEBI:59789"/>
    </ligand>
</feature>
<dbReference type="GO" id="GO:0030687">
    <property type="term" value="C:preribosome, large subunit precursor"/>
    <property type="evidence" value="ECO:0007669"/>
    <property type="project" value="TreeGrafter"/>
</dbReference>
<feature type="active site" description="Proton acceptor" evidence="8">
    <location>
        <position position="154"/>
    </location>
</feature>
<dbReference type="InterPro" id="IPR029063">
    <property type="entry name" value="SAM-dependent_MTases_sf"/>
</dbReference>
<feature type="compositionally biased region" description="Basic and acidic residues" evidence="9">
    <location>
        <begin position="840"/>
        <end position="849"/>
    </location>
</feature>
<feature type="binding site" evidence="8">
    <location>
        <position position="73"/>
    </location>
    <ligand>
        <name>S-adenosyl-L-methionine</name>
        <dbReference type="ChEBI" id="CHEBI:59789"/>
    </ligand>
</feature>
<organism evidence="13 16">
    <name type="scientific">Aphanomyces astaci</name>
    <name type="common">Crayfish plague agent</name>
    <dbReference type="NCBI Taxonomy" id="112090"/>
    <lineage>
        <taxon>Eukaryota</taxon>
        <taxon>Sar</taxon>
        <taxon>Stramenopiles</taxon>
        <taxon>Oomycota</taxon>
        <taxon>Saprolegniomycetes</taxon>
        <taxon>Saprolegniales</taxon>
        <taxon>Verrucalvaceae</taxon>
        <taxon>Aphanomyces</taxon>
    </lineage>
</organism>
<dbReference type="Pfam" id="PF11861">
    <property type="entry name" value="DUF3381"/>
    <property type="match status" value="1"/>
</dbReference>
<dbReference type="PANTHER" id="PTHR10920:SF13">
    <property type="entry name" value="PRE-RRNA 2'-O-RIBOSE RNA METHYLTRANSFERASE FTSJ3"/>
    <property type="match status" value="1"/>
</dbReference>
<feature type="region of interest" description="Disordered" evidence="9">
    <location>
        <begin position="590"/>
        <end position="640"/>
    </location>
</feature>
<dbReference type="Pfam" id="PF07780">
    <property type="entry name" value="Spb1_C"/>
    <property type="match status" value="1"/>
</dbReference>
<comment type="function">
    <text evidence="8">Probable methyltransferase involved in the maturation of rRNA and in the biogenesis of ribosomal subunits.</text>
</comment>
<dbReference type="InterPro" id="IPR050082">
    <property type="entry name" value="RNA_methyltr_RlmE"/>
</dbReference>
<name>A0A397BEK8_APHAT</name>
<dbReference type="AlphaFoldDB" id="A0A397BEK8"/>
<dbReference type="InterPro" id="IPR015507">
    <property type="entry name" value="rRNA-MeTfrase_E"/>
</dbReference>
<evidence type="ECO:0000313" key="14">
    <source>
        <dbReference type="EMBL" id="RHY66830.1"/>
    </source>
</evidence>
<dbReference type="EMBL" id="QUTA01005301">
    <property type="protein sequence ID" value="RHY16347.1"/>
    <property type="molecule type" value="Genomic_DNA"/>
</dbReference>
<accession>A0A397BEK8</accession>
<evidence type="ECO:0000256" key="1">
    <source>
        <dbReference type="ARBA" id="ARBA00004604"/>
    </source>
</evidence>
<dbReference type="GO" id="GO:0000463">
    <property type="term" value="P:maturation of LSU-rRNA from tricistronic rRNA transcript (SSU-rRNA, 5.8S rRNA, LSU-rRNA)"/>
    <property type="evidence" value="ECO:0007669"/>
    <property type="project" value="TreeGrafter"/>
</dbReference>
<feature type="binding site" evidence="8">
    <location>
        <position position="114"/>
    </location>
    <ligand>
        <name>S-adenosyl-L-methionine</name>
        <dbReference type="ChEBI" id="CHEBI:59789"/>
    </ligand>
</feature>
<feature type="binding site" evidence="8">
    <location>
        <position position="89"/>
    </location>
    <ligand>
        <name>S-adenosyl-L-methionine</name>
        <dbReference type="ChEBI" id="CHEBI:59789"/>
    </ligand>
</feature>
<dbReference type="PANTHER" id="PTHR10920">
    <property type="entry name" value="RIBOSOMAL RNA METHYLTRANSFERASE"/>
    <property type="match status" value="1"/>
</dbReference>
<evidence type="ECO:0000259" key="10">
    <source>
        <dbReference type="Pfam" id="PF01728"/>
    </source>
</evidence>
<sequence>MVKRKKHDKDKYYNLARQQGYRARSAFKLIQLNKKYDFLSKAKVCIDLCAAPGGWCQVAAKYMPASSIILGIDLLPIRPIRGVKTYECDITTARCRQIIKQEMQSWSADVVLCDGAPNVGSEYSKDAYVQNELALIALKLAVDVMGKGGTFVSKVFRSQDYNALLWVFKQLFKKVSATKPLSSRNESAEIFVVCEDYLAPHSIDPKLLDPEHVFAQLEKEKDSALTIFHPKYGQQKRHREGYDETLGQTLTRTLTVSDFVGTMDAIRMLTDATSIAFGPDDDMFKDHASTTPEIKTCLSDLKVPNHVSEVLGKGDFKSLLKWRTKMQKYRDELRKAAAPEDEDVDVLPVEPTPARELTEEEKNAAVREELAQLRANVLAKKKREKKKKAKERVRAAFGMNEAGIELTDDMQAFSLKKLGVKNVADVDDGAYISDASDSDDDIVAPGSRGTAQGDDEDGSDDDNGYDALLESQMDKLYDDYISRKGDGQKTKKAVKRTKIAKRALAGEALVEDHAMFDGDQEAYRKQINPEEVRSVDDENDNQKANNPLVVSLKRPERPSAVASRWFSGNALFDEVKDELPQVVVDKDGDAVPVMPLTDKEKRHLKRKEALERKDRRGAKKQRLEDEELAKLASDDEDGFLDDEATATAKEEARKTPLTALQLQRKNEKESLIKAGMGSAAHIPVSSTSAFEVVKADVELPVMDARQYDSDHEDYDEEDKARTMAIATMMLKKHKAKEMVDDSYNRYAWNDPTDLPDWFQDDEERHYRPQLTVPKHLMDQMKEKFMDIATKPVKKVAEARARKRRQTLKKVKAAKKKANDIANLPDMSTREKLKAIDKAMKTAKTKKESKLYVISRRGRSAANTKGHKKGDKGAVKVVDPRMKSDKRNAEKREKRKGGGKRKK</sequence>
<evidence type="ECO:0000313" key="16">
    <source>
        <dbReference type="Proteomes" id="UP000266239"/>
    </source>
</evidence>
<dbReference type="InterPro" id="IPR002877">
    <property type="entry name" value="RNA_MeTrfase_FtsJ_dom"/>
</dbReference>
<dbReference type="InterPro" id="IPR028589">
    <property type="entry name" value="SPB1-like"/>
</dbReference>
<proteinExistence type="inferred from homology"/>
<evidence type="ECO:0000256" key="3">
    <source>
        <dbReference type="ARBA" id="ARBA00022552"/>
    </source>
</evidence>
<dbReference type="Proteomes" id="UP000266239">
    <property type="component" value="Unassembled WGS sequence"/>
</dbReference>
<feature type="binding site" evidence="8">
    <location>
        <position position="53"/>
    </location>
    <ligand>
        <name>S-adenosyl-L-methionine</name>
        <dbReference type="ChEBI" id="CHEBI:59789"/>
    </ligand>
</feature>
<feature type="compositionally biased region" description="Basic and acidic residues" evidence="9">
    <location>
        <begin position="597"/>
        <end position="614"/>
    </location>
</feature>
<evidence type="ECO:0000256" key="8">
    <source>
        <dbReference type="HAMAP-Rule" id="MF_03163"/>
    </source>
</evidence>
<dbReference type="InterPro" id="IPR024576">
    <property type="entry name" value="rRNA_MeTfrase_Spb1_DUF3381"/>
</dbReference>
<evidence type="ECO:0000256" key="4">
    <source>
        <dbReference type="ARBA" id="ARBA00022603"/>
    </source>
</evidence>
<dbReference type="GO" id="GO:0016435">
    <property type="term" value="F:rRNA (guanine) methyltransferase activity"/>
    <property type="evidence" value="ECO:0007669"/>
    <property type="project" value="TreeGrafter"/>
</dbReference>
<evidence type="ECO:0000256" key="5">
    <source>
        <dbReference type="ARBA" id="ARBA00022679"/>
    </source>
</evidence>
<dbReference type="GO" id="GO:0008650">
    <property type="term" value="F:rRNA (uridine-2'-O-)-methyltransferase activity"/>
    <property type="evidence" value="ECO:0007669"/>
    <property type="project" value="TreeGrafter"/>
</dbReference>
<evidence type="ECO:0000256" key="9">
    <source>
        <dbReference type="SAM" id="MobiDB-lite"/>
    </source>
</evidence>
<dbReference type="FunFam" id="3.40.50.150:FF:000004">
    <property type="entry name" value="AdoMet-dependent rRNA methyltransferase SPB1"/>
    <property type="match status" value="1"/>
</dbReference>
<gene>
    <name evidence="13" type="ORF">DYB25_000615</name>
    <name evidence="14" type="ORF">DYB38_001440</name>
</gene>
<dbReference type="EC" id="2.1.1.-" evidence="8"/>
<dbReference type="Gene3D" id="3.40.50.150">
    <property type="entry name" value="Vaccinia Virus protein VP39"/>
    <property type="match status" value="1"/>
</dbReference>
<keyword evidence="7 8" id="KW-0539">Nucleus</keyword>
<comment type="catalytic activity">
    <reaction evidence="8">
        <text>a ribonucleotide in rRNA + S-adenosyl-L-methionine = a 2'-O-methylribonucleotide in rRNA + S-adenosyl-L-homocysteine + H(+)</text>
        <dbReference type="Rhea" id="RHEA:48628"/>
        <dbReference type="Rhea" id="RHEA-COMP:12164"/>
        <dbReference type="Rhea" id="RHEA-COMP:12165"/>
        <dbReference type="ChEBI" id="CHEBI:15378"/>
        <dbReference type="ChEBI" id="CHEBI:57856"/>
        <dbReference type="ChEBI" id="CHEBI:59789"/>
        <dbReference type="ChEBI" id="CHEBI:90675"/>
        <dbReference type="ChEBI" id="CHEBI:90676"/>
    </reaction>
</comment>
<keyword evidence="8" id="KW-0175">Coiled coil</keyword>
<keyword evidence="3 8" id="KW-0698">rRNA processing</keyword>
<dbReference type="GO" id="GO:0005730">
    <property type="term" value="C:nucleolus"/>
    <property type="evidence" value="ECO:0007669"/>
    <property type="project" value="UniProtKB-SubCell"/>
</dbReference>
<comment type="subcellular location">
    <subcellularLocation>
        <location evidence="1 8">Nucleus</location>
        <location evidence="1 8">Nucleolus</location>
    </subcellularLocation>
</comment>
<feature type="domain" description="Ribosomal RNA methyltransferase SPB1-like C-terminal" evidence="11">
    <location>
        <begin position="687"/>
        <end position="893"/>
    </location>
</feature>
<dbReference type="SUPFAM" id="SSF53335">
    <property type="entry name" value="S-adenosyl-L-methionine-dependent methyltransferases"/>
    <property type="match status" value="1"/>
</dbReference>